<dbReference type="Proteomes" id="UP000730482">
    <property type="component" value="Unassembled WGS sequence"/>
</dbReference>
<protein>
    <submittedName>
        <fullName evidence="1">Uncharacterized protein</fullName>
    </submittedName>
</protein>
<accession>A0ABS5KJ51</accession>
<dbReference type="RefSeq" id="WP_212008066.1">
    <property type="nucleotide sequence ID" value="NZ_JAAFYZ010000013.1"/>
</dbReference>
<sequence>MFKYFPKNYMWSSAVLLSMTAGGQLGQIDRRLAPLREAQPDPDAWTKAWDEAGALQAEFAERDLRCGYRRSASERYLRAANYYLTGERQTAPGPAKTNSYELALEAFEKAVKTLPRPLSAWRSTHRTAYCPAGSSRPAGYAAAPRS</sequence>
<comment type="caution">
    <text evidence="1">The sequence shown here is derived from an EMBL/GenBank/DDBJ whole genome shotgun (WGS) entry which is preliminary data.</text>
</comment>
<name>A0ABS5KJ51_9ACTN</name>
<reference evidence="1 2" key="1">
    <citation type="submission" date="2020-02" db="EMBL/GenBank/DDBJ databases">
        <title>Acidophilic actinobacteria isolated from forest soil.</title>
        <authorList>
            <person name="Golinska P."/>
        </authorList>
    </citation>
    <scope>NUCLEOTIDE SEQUENCE [LARGE SCALE GENOMIC DNA]</scope>
    <source>
        <strain evidence="1 2">NL8</strain>
    </source>
</reference>
<evidence type="ECO:0000313" key="2">
    <source>
        <dbReference type="Proteomes" id="UP000730482"/>
    </source>
</evidence>
<dbReference type="SUPFAM" id="SSF53474">
    <property type="entry name" value="alpha/beta-Hydrolases"/>
    <property type="match status" value="1"/>
</dbReference>
<dbReference type="InterPro" id="IPR029058">
    <property type="entry name" value="AB_hydrolase_fold"/>
</dbReference>
<dbReference type="EMBL" id="JAAFYZ010000013">
    <property type="protein sequence ID" value="MBS2546417.1"/>
    <property type="molecule type" value="Genomic_DNA"/>
</dbReference>
<gene>
    <name evidence="1" type="ORF">KGQ19_06015</name>
</gene>
<dbReference type="Gene3D" id="1.20.1440.110">
    <property type="entry name" value="acylaminoacyl peptidase"/>
    <property type="match status" value="1"/>
</dbReference>
<keyword evidence="2" id="KW-1185">Reference proteome</keyword>
<organism evidence="1 2">
    <name type="scientific">Catenulispora pinistramenti</name>
    <dbReference type="NCBI Taxonomy" id="2705254"/>
    <lineage>
        <taxon>Bacteria</taxon>
        <taxon>Bacillati</taxon>
        <taxon>Actinomycetota</taxon>
        <taxon>Actinomycetes</taxon>
        <taxon>Catenulisporales</taxon>
        <taxon>Catenulisporaceae</taxon>
        <taxon>Catenulispora</taxon>
    </lineage>
</organism>
<proteinExistence type="predicted"/>
<evidence type="ECO:0000313" key="1">
    <source>
        <dbReference type="EMBL" id="MBS2546417.1"/>
    </source>
</evidence>